<gene>
    <name evidence="2" type="ORF">CONCODRAFT_35483</name>
</gene>
<dbReference type="OrthoDB" id="298344at2759"/>
<protein>
    <recommendedName>
        <fullName evidence="1">JmjC domain-containing protein</fullName>
    </recommendedName>
</protein>
<dbReference type="PROSITE" id="PS51184">
    <property type="entry name" value="JMJC"/>
    <property type="match status" value="1"/>
</dbReference>
<dbReference type="EMBL" id="KQ964433">
    <property type="protein sequence ID" value="KXN73687.1"/>
    <property type="molecule type" value="Genomic_DNA"/>
</dbReference>
<feature type="non-terminal residue" evidence="2">
    <location>
        <position position="208"/>
    </location>
</feature>
<sequence>MDSLYAKDLEAPHEWTEAIKRYIPEELHYNGSFDLMGYLINDLKSPNIEIYVGKGGTYTPFHIDVCGSQGHNLMVATENDASSLWIMAGAQDVHAARRFIDENSSEELSSDLDNSMLNLEQMSNFPNRFFLFEQNLGDFVFVPSQSMHSVINLGAGLTTKLSWNITTPKSLFHTITHFSPLYRSIFKGESYRNKAMVFHTFEKWSASL</sequence>
<dbReference type="OMA" id="SWSRMTV"/>
<evidence type="ECO:0000259" key="1">
    <source>
        <dbReference type="PROSITE" id="PS51184"/>
    </source>
</evidence>
<proteinExistence type="predicted"/>
<reference evidence="2 3" key="1">
    <citation type="journal article" date="2015" name="Genome Biol. Evol.">
        <title>Phylogenomic analyses indicate that early fungi evolved digesting cell walls of algal ancestors of land plants.</title>
        <authorList>
            <person name="Chang Y."/>
            <person name="Wang S."/>
            <person name="Sekimoto S."/>
            <person name="Aerts A.L."/>
            <person name="Choi C."/>
            <person name="Clum A."/>
            <person name="LaButti K.M."/>
            <person name="Lindquist E.A."/>
            <person name="Yee Ngan C."/>
            <person name="Ohm R.A."/>
            <person name="Salamov A.A."/>
            <person name="Grigoriev I.V."/>
            <person name="Spatafora J.W."/>
            <person name="Berbee M.L."/>
        </authorList>
    </citation>
    <scope>NUCLEOTIDE SEQUENCE [LARGE SCALE GENOMIC DNA]</scope>
    <source>
        <strain evidence="2 3">NRRL 28638</strain>
    </source>
</reference>
<evidence type="ECO:0000313" key="3">
    <source>
        <dbReference type="Proteomes" id="UP000070444"/>
    </source>
</evidence>
<organism evidence="2 3">
    <name type="scientific">Conidiobolus coronatus (strain ATCC 28846 / CBS 209.66 / NRRL 28638)</name>
    <name type="common">Delacroixia coronata</name>
    <dbReference type="NCBI Taxonomy" id="796925"/>
    <lineage>
        <taxon>Eukaryota</taxon>
        <taxon>Fungi</taxon>
        <taxon>Fungi incertae sedis</taxon>
        <taxon>Zoopagomycota</taxon>
        <taxon>Entomophthoromycotina</taxon>
        <taxon>Entomophthoromycetes</taxon>
        <taxon>Entomophthorales</taxon>
        <taxon>Ancylistaceae</taxon>
        <taxon>Conidiobolus</taxon>
    </lineage>
</organism>
<dbReference type="Proteomes" id="UP000070444">
    <property type="component" value="Unassembled WGS sequence"/>
</dbReference>
<feature type="domain" description="JmjC" evidence="1">
    <location>
        <begin position="12"/>
        <end position="182"/>
    </location>
</feature>
<dbReference type="Gene3D" id="2.60.120.650">
    <property type="entry name" value="Cupin"/>
    <property type="match status" value="1"/>
</dbReference>
<dbReference type="Pfam" id="PF02373">
    <property type="entry name" value="JmjC"/>
    <property type="match status" value="1"/>
</dbReference>
<dbReference type="SMART" id="SM00558">
    <property type="entry name" value="JmjC"/>
    <property type="match status" value="1"/>
</dbReference>
<name>A0A137PFA9_CONC2</name>
<dbReference type="InterPro" id="IPR003347">
    <property type="entry name" value="JmjC_dom"/>
</dbReference>
<evidence type="ECO:0000313" key="2">
    <source>
        <dbReference type="EMBL" id="KXN73687.1"/>
    </source>
</evidence>
<dbReference type="AlphaFoldDB" id="A0A137PFA9"/>
<keyword evidence="3" id="KW-1185">Reference proteome</keyword>
<accession>A0A137PFA9</accession>
<dbReference type="SUPFAM" id="SSF51197">
    <property type="entry name" value="Clavaminate synthase-like"/>
    <property type="match status" value="1"/>
</dbReference>